<dbReference type="OrthoDB" id="10540937at2759"/>
<evidence type="ECO:0000313" key="3">
    <source>
        <dbReference type="Proteomes" id="UP001148786"/>
    </source>
</evidence>
<comment type="caution">
    <text evidence="2">The sequence shown here is derived from an EMBL/GenBank/DDBJ whole genome shotgun (WGS) entry which is preliminary data.</text>
</comment>
<proteinExistence type="predicted"/>
<dbReference type="EMBL" id="JANKHO010000569">
    <property type="protein sequence ID" value="KAJ3508356.1"/>
    <property type="molecule type" value="Genomic_DNA"/>
</dbReference>
<evidence type="ECO:0000313" key="2">
    <source>
        <dbReference type="EMBL" id="KAJ3508356.1"/>
    </source>
</evidence>
<reference evidence="2" key="1">
    <citation type="submission" date="2022-07" db="EMBL/GenBank/DDBJ databases">
        <title>Genome Sequence of Agrocybe chaxingu.</title>
        <authorList>
            <person name="Buettner E."/>
        </authorList>
    </citation>
    <scope>NUCLEOTIDE SEQUENCE</scope>
    <source>
        <strain evidence="2">MP-N11</strain>
    </source>
</reference>
<sequence>MAPIGAVQALAISLGSIGGVLLFWGVFVLVLEYRSRRNHKRLAATNVVNEAPGVEDELLRGLDHAPGANATTERRASALSDIPPELLGIPTHRARAAHARGASTDA</sequence>
<protein>
    <submittedName>
        <fullName evidence="2">Uncharacterized protein</fullName>
    </submittedName>
</protein>
<dbReference type="Proteomes" id="UP001148786">
    <property type="component" value="Unassembled WGS sequence"/>
</dbReference>
<gene>
    <name evidence="2" type="ORF">NLJ89_g5798</name>
</gene>
<dbReference type="AlphaFoldDB" id="A0A9W8K6R2"/>
<accession>A0A9W8K6R2</accession>
<keyword evidence="1" id="KW-0812">Transmembrane</keyword>
<keyword evidence="1" id="KW-1133">Transmembrane helix</keyword>
<keyword evidence="3" id="KW-1185">Reference proteome</keyword>
<keyword evidence="1" id="KW-0472">Membrane</keyword>
<evidence type="ECO:0000256" key="1">
    <source>
        <dbReference type="SAM" id="Phobius"/>
    </source>
</evidence>
<organism evidence="2 3">
    <name type="scientific">Agrocybe chaxingu</name>
    <dbReference type="NCBI Taxonomy" id="84603"/>
    <lineage>
        <taxon>Eukaryota</taxon>
        <taxon>Fungi</taxon>
        <taxon>Dikarya</taxon>
        <taxon>Basidiomycota</taxon>
        <taxon>Agaricomycotina</taxon>
        <taxon>Agaricomycetes</taxon>
        <taxon>Agaricomycetidae</taxon>
        <taxon>Agaricales</taxon>
        <taxon>Agaricineae</taxon>
        <taxon>Strophariaceae</taxon>
        <taxon>Agrocybe</taxon>
    </lineage>
</organism>
<name>A0A9W8K6R2_9AGAR</name>
<feature type="transmembrane region" description="Helical" evidence="1">
    <location>
        <begin position="6"/>
        <end position="31"/>
    </location>
</feature>